<evidence type="ECO:0000256" key="2">
    <source>
        <dbReference type="SAM" id="MobiDB-lite"/>
    </source>
</evidence>
<keyword evidence="1" id="KW-0175">Coiled coil</keyword>
<dbReference type="EMBL" id="BRXW01000135">
    <property type="protein sequence ID" value="GMI09304.1"/>
    <property type="molecule type" value="Genomic_DNA"/>
</dbReference>
<dbReference type="OrthoDB" id="10264456at2759"/>
<comment type="caution">
    <text evidence="3">The sequence shown here is derived from an EMBL/GenBank/DDBJ whole genome shotgun (WGS) entry which is preliminary data.</text>
</comment>
<evidence type="ECO:0000256" key="1">
    <source>
        <dbReference type="SAM" id="Coils"/>
    </source>
</evidence>
<name>A0A9W7KRS0_9STRA</name>
<organism evidence="3 4">
    <name type="scientific">Triparma laevis f. longispina</name>
    <dbReference type="NCBI Taxonomy" id="1714387"/>
    <lineage>
        <taxon>Eukaryota</taxon>
        <taxon>Sar</taxon>
        <taxon>Stramenopiles</taxon>
        <taxon>Ochrophyta</taxon>
        <taxon>Bolidophyceae</taxon>
        <taxon>Parmales</taxon>
        <taxon>Triparmaceae</taxon>
        <taxon>Triparma</taxon>
    </lineage>
</organism>
<reference evidence="4" key="1">
    <citation type="journal article" date="2023" name="Commun. Biol.">
        <title>Genome analysis of Parmales, the sister group of diatoms, reveals the evolutionary specialization of diatoms from phago-mixotrophs to photoautotrophs.</title>
        <authorList>
            <person name="Ban H."/>
            <person name="Sato S."/>
            <person name="Yoshikawa S."/>
            <person name="Yamada K."/>
            <person name="Nakamura Y."/>
            <person name="Ichinomiya M."/>
            <person name="Sato N."/>
            <person name="Blanc-Mathieu R."/>
            <person name="Endo H."/>
            <person name="Kuwata A."/>
            <person name="Ogata H."/>
        </authorList>
    </citation>
    <scope>NUCLEOTIDE SEQUENCE [LARGE SCALE GENOMIC DNA]</scope>
    <source>
        <strain evidence="4">NIES 3700</strain>
    </source>
</reference>
<gene>
    <name evidence="3" type="ORF">TrLO_g2056</name>
</gene>
<feature type="compositionally biased region" description="Basic and acidic residues" evidence="2">
    <location>
        <begin position="10"/>
        <end position="25"/>
    </location>
</feature>
<evidence type="ECO:0000313" key="3">
    <source>
        <dbReference type="EMBL" id="GMI09304.1"/>
    </source>
</evidence>
<keyword evidence="4" id="KW-1185">Reference proteome</keyword>
<dbReference type="Proteomes" id="UP001165122">
    <property type="component" value="Unassembled WGS sequence"/>
</dbReference>
<protein>
    <submittedName>
        <fullName evidence="3">Uncharacterized protein</fullName>
    </submittedName>
</protein>
<evidence type="ECO:0000313" key="4">
    <source>
        <dbReference type="Proteomes" id="UP001165122"/>
    </source>
</evidence>
<dbReference type="AlphaFoldDB" id="A0A9W7KRS0"/>
<feature type="region of interest" description="Disordered" evidence="2">
    <location>
        <begin position="1"/>
        <end position="37"/>
    </location>
</feature>
<proteinExistence type="predicted"/>
<sequence>MSKSVATESNEGHKCDKTGVKRGEEYEGDEDEKEFIEGPSAESLPILTVVPTVPATTDQFMFTEDFKGLLVGLVMEDTLMTRMLATKAWKLLVDAFIDEGVRAHALAWAVNLVVVDTPEGIESIGEGASCECHTLPDPTFEVVAHLRSKQQAEAEQTEADRIKLEADRIKQEKNGVRARRLQQR</sequence>
<accession>A0A9W7KRS0</accession>
<feature type="coiled-coil region" evidence="1">
    <location>
        <begin position="147"/>
        <end position="179"/>
    </location>
</feature>